<dbReference type="InterPro" id="IPR000850">
    <property type="entry name" value="Adenylat/UMP-CMP_kin"/>
</dbReference>
<dbReference type="AlphaFoldDB" id="A0A6J6CRY6"/>
<dbReference type="GO" id="GO:0006139">
    <property type="term" value="P:nucleobase-containing compound metabolic process"/>
    <property type="evidence" value="ECO:0007669"/>
    <property type="project" value="InterPro"/>
</dbReference>
<dbReference type="NCBIfam" id="NF011101">
    <property type="entry name" value="PRK14528.1"/>
    <property type="match status" value="1"/>
</dbReference>
<dbReference type="EMBL" id="CAEZSV010000086">
    <property type="protein sequence ID" value="CAB4553169.1"/>
    <property type="molecule type" value="Genomic_DNA"/>
</dbReference>
<name>A0A6J6CRY6_9ZZZZ</name>
<proteinExistence type="inferred from homology"/>
<dbReference type="PROSITE" id="PS00113">
    <property type="entry name" value="ADENYLATE_KINASE"/>
    <property type="match status" value="1"/>
</dbReference>
<dbReference type="HAMAP" id="MF_00235">
    <property type="entry name" value="Adenylate_kinase_Adk"/>
    <property type="match status" value="1"/>
</dbReference>
<accession>A0A6J6CRY6</accession>
<dbReference type="InterPro" id="IPR027417">
    <property type="entry name" value="P-loop_NTPase"/>
</dbReference>
<evidence type="ECO:0000256" key="3">
    <source>
        <dbReference type="ARBA" id="ARBA00022777"/>
    </source>
</evidence>
<organism evidence="4">
    <name type="scientific">freshwater metagenome</name>
    <dbReference type="NCBI Taxonomy" id="449393"/>
    <lineage>
        <taxon>unclassified sequences</taxon>
        <taxon>metagenomes</taxon>
        <taxon>ecological metagenomes</taxon>
    </lineage>
</organism>
<dbReference type="SUPFAM" id="SSF52540">
    <property type="entry name" value="P-loop containing nucleoside triphosphate hydrolases"/>
    <property type="match status" value="1"/>
</dbReference>
<dbReference type="Gene3D" id="3.40.50.300">
    <property type="entry name" value="P-loop containing nucleotide triphosphate hydrolases"/>
    <property type="match status" value="1"/>
</dbReference>
<evidence type="ECO:0000256" key="1">
    <source>
        <dbReference type="ARBA" id="ARBA00022679"/>
    </source>
</evidence>
<dbReference type="GO" id="GO:0019205">
    <property type="term" value="F:nucleobase-containing compound kinase activity"/>
    <property type="evidence" value="ECO:0007669"/>
    <property type="project" value="InterPro"/>
</dbReference>
<sequence length="183" mass="19722">MRLVLVGPPGAGKGTQAEFISAHFSIPHISTGDIFRANLSAGTPLGLEAKGYMDKGDLVPDSLTTAMVKDRLQQGDVANGFLLDGYPRTTGQAEALDQILRELSAPLDVVLEMQADEDEIVARLLARGRSDDSEEVIRHRLKVYAEQTAPIVAYYKNSGILRTIDGLGSVSEVTERAISALTR</sequence>
<keyword evidence="1" id="KW-0808">Transferase</keyword>
<dbReference type="CDD" id="cd01428">
    <property type="entry name" value="ADK"/>
    <property type="match status" value="1"/>
</dbReference>
<dbReference type="InterPro" id="IPR033690">
    <property type="entry name" value="Adenylat_kinase_CS"/>
</dbReference>
<gene>
    <name evidence="4" type="ORF">UFOPK1506_00587</name>
</gene>
<dbReference type="PANTHER" id="PTHR23359">
    <property type="entry name" value="NUCLEOTIDE KINASE"/>
    <property type="match status" value="1"/>
</dbReference>
<dbReference type="NCBIfam" id="NF011100">
    <property type="entry name" value="PRK14527.1"/>
    <property type="match status" value="1"/>
</dbReference>
<keyword evidence="3" id="KW-0418">Kinase</keyword>
<evidence type="ECO:0000313" key="4">
    <source>
        <dbReference type="EMBL" id="CAB4553169.1"/>
    </source>
</evidence>
<protein>
    <submittedName>
        <fullName evidence="4">Unannotated protein</fullName>
    </submittedName>
</protein>
<dbReference type="NCBIfam" id="NF011105">
    <property type="entry name" value="PRK14532.1"/>
    <property type="match status" value="1"/>
</dbReference>
<dbReference type="Pfam" id="PF00406">
    <property type="entry name" value="ADK"/>
    <property type="match status" value="1"/>
</dbReference>
<dbReference type="NCBIfam" id="NF001381">
    <property type="entry name" value="PRK00279.1-3"/>
    <property type="match status" value="1"/>
</dbReference>
<dbReference type="NCBIfam" id="NF011104">
    <property type="entry name" value="PRK14531.1"/>
    <property type="match status" value="1"/>
</dbReference>
<keyword evidence="2" id="KW-0547">Nucleotide-binding</keyword>
<evidence type="ECO:0000256" key="2">
    <source>
        <dbReference type="ARBA" id="ARBA00022741"/>
    </source>
</evidence>
<reference evidence="4" key="1">
    <citation type="submission" date="2020-05" db="EMBL/GenBank/DDBJ databases">
        <authorList>
            <person name="Chiriac C."/>
            <person name="Salcher M."/>
            <person name="Ghai R."/>
            <person name="Kavagutti S V."/>
        </authorList>
    </citation>
    <scope>NUCLEOTIDE SEQUENCE</scope>
</reference>
<dbReference type="GO" id="GO:0005524">
    <property type="term" value="F:ATP binding"/>
    <property type="evidence" value="ECO:0007669"/>
    <property type="project" value="InterPro"/>
</dbReference>
<dbReference type="PRINTS" id="PR00094">
    <property type="entry name" value="ADENYLTKNASE"/>
</dbReference>